<dbReference type="HOGENOM" id="CLU_036861_0_0_1"/>
<organism evidence="2">
    <name type="scientific">Selaginella moellendorffii</name>
    <name type="common">Spikemoss</name>
    <dbReference type="NCBI Taxonomy" id="88036"/>
    <lineage>
        <taxon>Eukaryota</taxon>
        <taxon>Viridiplantae</taxon>
        <taxon>Streptophyta</taxon>
        <taxon>Embryophyta</taxon>
        <taxon>Tracheophyta</taxon>
        <taxon>Lycopodiopsida</taxon>
        <taxon>Selaginellales</taxon>
        <taxon>Selaginellaceae</taxon>
        <taxon>Selaginella</taxon>
    </lineage>
</organism>
<dbReference type="GO" id="GO:0016740">
    <property type="term" value="F:transferase activity"/>
    <property type="evidence" value="ECO:0007669"/>
    <property type="project" value="UniProtKB-KW"/>
</dbReference>
<dbReference type="PANTHER" id="PTHR46656">
    <property type="entry name" value="PUTATIVE-RELATED"/>
    <property type="match status" value="1"/>
</dbReference>
<dbReference type="KEGG" id="smo:SELMODRAFT_110667"/>
<dbReference type="STRING" id="88036.D8S767"/>
<gene>
    <name evidence="1" type="primary">GT4A4</name>
    <name evidence="1" type="ORF">SELMODRAFT_110667</name>
</gene>
<dbReference type="InParanoid" id="D8S767"/>
<dbReference type="EMBL" id="GL377605">
    <property type="protein sequence ID" value="EFJ19555.1"/>
    <property type="molecule type" value="Genomic_DNA"/>
</dbReference>
<dbReference type="OrthoDB" id="2193793at2759"/>
<name>D8S767_SELML</name>
<dbReference type="PANTHER" id="PTHR46656:SF3">
    <property type="entry name" value="PUTATIVE-RELATED"/>
    <property type="match status" value="1"/>
</dbReference>
<dbReference type="SUPFAM" id="SSF53756">
    <property type="entry name" value="UDP-Glycosyltransferase/glycogen phosphorylase"/>
    <property type="match status" value="1"/>
</dbReference>
<accession>D8S767</accession>
<dbReference type="Pfam" id="PF13692">
    <property type="entry name" value="Glyco_trans_1_4"/>
    <property type="match status" value="1"/>
</dbReference>
<evidence type="ECO:0000313" key="2">
    <source>
        <dbReference type="Proteomes" id="UP000001514"/>
    </source>
</evidence>
<proteinExistence type="predicted"/>
<protein>
    <submittedName>
        <fullName evidence="1">Glycosyltransferase, CAZy family GT4</fullName>
    </submittedName>
</protein>
<keyword evidence="1" id="KW-0808">Transferase</keyword>
<reference evidence="1 2" key="1">
    <citation type="journal article" date="2011" name="Science">
        <title>The Selaginella genome identifies genetic changes associated with the evolution of vascular plants.</title>
        <authorList>
            <person name="Banks J.A."/>
            <person name="Nishiyama T."/>
            <person name="Hasebe M."/>
            <person name="Bowman J.L."/>
            <person name="Gribskov M."/>
            <person name="dePamphilis C."/>
            <person name="Albert V.A."/>
            <person name="Aono N."/>
            <person name="Aoyama T."/>
            <person name="Ambrose B.A."/>
            <person name="Ashton N.W."/>
            <person name="Axtell M.J."/>
            <person name="Barker E."/>
            <person name="Barker M.S."/>
            <person name="Bennetzen J.L."/>
            <person name="Bonawitz N.D."/>
            <person name="Chapple C."/>
            <person name="Cheng C."/>
            <person name="Correa L.G."/>
            <person name="Dacre M."/>
            <person name="DeBarry J."/>
            <person name="Dreyer I."/>
            <person name="Elias M."/>
            <person name="Engstrom E.M."/>
            <person name="Estelle M."/>
            <person name="Feng L."/>
            <person name="Finet C."/>
            <person name="Floyd S.K."/>
            <person name="Frommer W.B."/>
            <person name="Fujita T."/>
            <person name="Gramzow L."/>
            <person name="Gutensohn M."/>
            <person name="Harholt J."/>
            <person name="Hattori M."/>
            <person name="Heyl A."/>
            <person name="Hirai T."/>
            <person name="Hiwatashi Y."/>
            <person name="Ishikawa M."/>
            <person name="Iwata M."/>
            <person name="Karol K.G."/>
            <person name="Koehler B."/>
            <person name="Kolukisaoglu U."/>
            <person name="Kubo M."/>
            <person name="Kurata T."/>
            <person name="Lalonde S."/>
            <person name="Li K."/>
            <person name="Li Y."/>
            <person name="Litt A."/>
            <person name="Lyons E."/>
            <person name="Manning G."/>
            <person name="Maruyama T."/>
            <person name="Michael T.P."/>
            <person name="Mikami K."/>
            <person name="Miyazaki S."/>
            <person name="Morinaga S."/>
            <person name="Murata T."/>
            <person name="Mueller-Roeber B."/>
            <person name="Nelson D.R."/>
            <person name="Obara M."/>
            <person name="Oguri Y."/>
            <person name="Olmstead R.G."/>
            <person name="Onodera N."/>
            <person name="Petersen B.L."/>
            <person name="Pils B."/>
            <person name="Prigge M."/>
            <person name="Rensing S.A."/>
            <person name="Riano-Pachon D.M."/>
            <person name="Roberts A.W."/>
            <person name="Sato Y."/>
            <person name="Scheller H.V."/>
            <person name="Schulz B."/>
            <person name="Schulz C."/>
            <person name="Shakirov E.V."/>
            <person name="Shibagaki N."/>
            <person name="Shinohara N."/>
            <person name="Shippen D.E."/>
            <person name="Soerensen I."/>
            <person name="Sotooka R."/>
            <person name="Sugimoto N."/>
            <person name="Sugita M."/>
            <person name="Sumikawa N."/>
            <person name="Tanurdzic M."/>
            <person name="Theissen G."/>
            <person name="Ulvskov P."/>
            <person name="Wakazuki S."/>
            <person name="Weng J.K."/>
            <person name="Willats W.W."/>
            <person name="Wipf D."/>
            <person name="Wolf P.G."/>
            <person name="Yang L."/>
            <person name="Zimmer A.D."/>
            <person name="Zhu Q."/>
            <person name="Mitros T."/>
            <person name="Hellsten U."/>
            <person name="Loque D."/>
            <person name="Otillar R."/>
            <person name="Salamov A."/>
            <person name="Schmutz J."/>
            <person name="Shapiro H."/>
            <person name="Lindquist E."/>
            <person name="Lucas S."/>
            <person name="Rokhsar D."/>
            <person name="Grigoriev I.V."/>
        </authorList>
    </citation>
    <scope>NUCLEOTIDE SEQUENCE [LARGE SCALE GENOMIC DNA]</scope>
</reference>
<dbReference type="FunCoup" id="D8S767">
    <property type="interactions" value="93"/>
</dbReference>
<dbReference type="GeneID" id="9633799"/>
<evidence type="ECO:0000313" key="1">
    <source>
        <dbReference type="EMBL" id="EFJ19555.1"/>
    </source>
</evidence>
<dbReference type="Gene3D" id="3.40.50.2000">
    <property type="entry name" value="Glycogen Phosphorylase B"/>
    <property type="match status" value="1"/>
</dbReference>
<dbReference type="Proteomes" id="UP000001514">
    <property type="component" value="Unassembled WGS sequence"/>
</dbReference>
<dbReference type="eggNOG" id="ENOG502QQT3">
    <property type="taxonomic scope" value="Eukaryota"/>
</dbReference>
<dbReference type="AlphaFoldDB" id="D8S767"/>
<sequence>MKIWALAAAAAAILAAIVSQYTLCSHLLLSRLGICWLGSSGVAVAPARNLSLLWMAPFFSPSGYGSEALSYVQSLRGGEISKIKIVQHGDLEDYQYWNGLPRETKKLLLRMNGEEIQLRESIVICHSEPGAWFPPLFSTVPCPPGDYREPLYVIGRTMFETDRLSLEHVKRCNAMDEVWVPSQFNVETFASSGVLRSKLVKVPQAVDTHFFDPGRVTPLKLSTAGRVLGRGSEDSEFLARSSFVFLSIFKWETRKGWDVLLQAFLEEFSADDDVALYVLTSSYHSDGHFGDKVLEFTRAMGLEEHSSGWPRVYIRDAHVPQVDLPRLYKAANAFVLPSRGEGWGRPHVEAMAMELPVIATNWSGSTEFMTPDNSYGLAVERLSEIKEGAFKGHKWAEPSVSELRSLMRRVFTYRDEAGAKGVQARKDMVTKYSPEKIADVIIKELLRMQKQRKFL</sequence>
<keyword evidence="2" id="KW-1185">Reference proteome</keyword>
<dbReference type="Gramene" id="EFJ19555">
    <property type="protein sequence ID" value="EFJ19555"/>
    <property type="gene ID" value="SELMODRAFT_110667"/>
</dbReference>
<dbReference type="OMA" id="SVFKWEY"/>